<keyword evidence="1" id="KW-0723">Serine/threonine-protein kinase</keyword>
<organism evidence="6 7">
    <name type="scientific">Rhododendron griersonianum</name>
    <dbReference type="NCBI Taxonomy" id="479676"/>
    <lineage>
        <taxon>Eukaryota</taxon>
        <taxon>Viridiplantae</taxon>
        <taxon>Streptophyta</taxon>
        <taxon>Embryophyta</taxon>
        <taxon>Tracheophyta</taxon>
        <taxon>Spermatophyta</taxon>
        <taxon>Magnoliopsida</taxon>
        <taxon>eudicotyledons</taxon>
        <taxon>Gunneridae</taxon>
        <taxon>Pentapetalae</taxon>
        <taxon>asterids</taxon>
        <taxon>Ericales</taxon>
        <taxon>Ericaceae</taxon>
        <taxon>Ericoideae</taxon>
        <taxon>Rhodoreae</taxon>
        <taxon>Rhododendron</taxon>
    </lineage>
</organism>
<reference evidence="6 7" key="1">
    <citation type="submission" date="2020-08" db="EMBL/GenBank/DDBJ databases">
        <title>Plant Genome Project.</title>
        <authorList>
            <person name="Zhang R.-G."/>
        </authorList>
    </citation>
    <scope>NUCLEOTIDE SEQUENCE [LARGE SCALE GENOMIC DNA]</scope>
    <source>
        <strain evidence="6">WSP0</strain>
        <tissue evidence="6">Leaf</tissue>
    </source>
</reference>
<evidence type="ECO:0008006" key="8">
    <source>
        <dbReference type="Google" id="ProtNLM"/>
    </source>
</evidence>
<dbReference type="PANTHER" id="PTHR27002">
    <property type="entry name" value="RECEPTOR-LIKE SERINE/THREONINE-PROTEIN KINASE SD1-8"/>
    <property type="match status" value="1"/>
</dbReference>
<accession>A0AAV6HMH5</accession>
<evidence type="ECO:0000313" key="6">
    <source>
        <dbReference type="EMBL" id="KAG5515220.1"/>
    </source>
</evidence>
<protein>
    <recommendedName>
        <fullName evidence="8">S-locus receptor kinase C-terminal domain-containing protein</fullName>
    </recommendedName>
</protein>
<dbReference type="GO" id="GO:0005886">
    <property type="term" value="C:plasma membrane"/>
    <property type="evidence" value="ECO:0007669"/>
    <property type="project" value="TreeGrafter"/>
</dbReference>
<dbReference type="Proteomes" id="UP000823749">
    <property type="component" value="Chromosome 13"/>
</dbReference>
<keyword evidence="7" id="KW-1185">Reference proteome</keyword>
<proteinExistence type="predicted"/>
<dbReference type="Gene3D" id="1.10.510.10">
    <property type="entry name" value="Transferase(Phosphotransferase) domain 1"/>
    <property type="match status" value="1"/>
</dbReference>
<dbReference type="SUPFAM" id="SSF56112">
    <property type="entry name" value="Protein kinase-like (PK-like)"/>
    <property type="match status" value="1"/>
</dbReference>
<evidence type="ECO:0000256" key="2">
    <source>
        <dbReference type="ARBA" id="ARBA00022679"/>
    </source>
</evidence>
<keyword evidence="5" id="KW-0067">ATP-binding</keyword>
<keyword evidence="3" id="KW-0547">Nucleotide-binding</keyword>
<dbReference type="PANTHER" id="PTHR27002:SF1082">
    <property type="entry name" value="OS06G0693000 PROTEIN"/>
    <property type="match status" value="1"/>
</dbReference>
<keyword evidence="2" id="KW-0808">Transferase</keyword>
<dbReference type="AlphaFoldDB" id="A0AAV6HMH5"/>
<dbReference type="GO" id="GO:0005524">
    <property type="term" value="F:ATP binding"/>
    <property type="evidence" value="ECO:0007669"/>
    <property type="project" value="UniProtKB-KW"/>
</dbReference>
<sequence length="129" mass="15155">MQWRERFPGKSNVFSFEVVLLKIVTGRQNTSFYDCFSNIFQAWRLWNEGDSALLIDPRITYQGFRMEILRCIQIGLLCVQEFAIERPNISTILSIPCEVVKSLIFPSQSSLRVLRGRFCPRDILRNLYE</sequence>
<dbReference type="InterPro" id="IPR011009">
    <property type="entry name" value="Kinase-like_dom_sf"/>
</dbReference>
<name>A0AAV6HMH5_9ERIC</name>
<evidence type="ECO:0000256" key="1">
    <source>
        <dbReference type="ARBA" id="ARBA00022527"/>
    </source>
</evidence>
<gene>
    <name evidence="6" type="ORF">RHGRI_036303</name>
</gene>
<evidence type="ECO:0000313" key="7">
    <source>
        <dbReference type="Proteomes" id="UP000823749"/>
    </source>
</evidence>
<comment type="caution">
    <text evidence="6">The sequence shown here is derived from an EMBL/GenBank/DDBJ whole genome shotgun (WGS) entry which is preliminary data.</text>
</comment>
<evidence type="ECO:0000256" key="5">
    <source>
        <dbReference type="ARBA" id="ARBA00022840"/>
    </source>
</evidence>
<evidence type="ECO:0000256" key="4">
    <source>
        <dbReference type="ARBA" id="ARBA00022777"/>
    </source>
</evidence>
<dbReference type="GO" id="GO:0004674">
    <property type="term" value="F:protein serine/threonine kinase activity"/>
    <property type="evidence" value="ECO:0007669"/>
    <property type="project" value="UniProtKB-KW"/>
</dbReference>
<evidence type="ECO:0000256" key="3">
    <source>
        <dbReference type="ARBA" id="ARBA00022741"/>
    </source>
</evidence>
<keyword evidence="4" id="KW-0418">Kinase</keyword>
<dbReference type="EMBL" id="JACTNZ010000013">
    <property type="protein sequence ID" value="KAG5515220.1"/>
    <property type="molecule type" value="Genomic_DNA"/>
</dbReference>